<keyword evidence="3" id="KW-1185">Reference proteome</keyword>
<feature type="region of interest" description="Disordered" evidence="1">
    <location>
        <begin position="22"/>
        <end position="44"/>
    </location>
</feature>
<sequence>MFHLCRSILLFQGYRRQYKGMRGRGEGMTEGHAGHTNNKRDKTLESSLCIGQTRAHRDLDNQLTLPPLVAHDNLFSSESLVCSGEQGLLYFSECSGK</sequence>
<keyword evidence="2" id="KW-0675">Receptor</keyword>
<evidence type="ECO:0000313" key="2">
    <source>
        <dbReference type="EMBL" id="GFN84602.1"/>
    </source>
</evidence>
<feature type="compositionally biased region" description="Basic and acidic residues" evidence="1">
    <location>
        <begin position="23"/>
        <end position="44"/>
    </location>
</feature>
<dbReference type="AlphaFoldDB" id="A0AAV3YPX4"/>
<dbReference type="EMBL" id="BLXT01001319">
    <property type="protein sequence ID" value="GFN84602.1"/>
    <property type="molecule type" value="Genomic_DNA"/>
</dbReference>
<accession>A0AAV3YPX4</accession>
<name>A0AAV3YPX4_9GAST</name>
<evidence type="ECO:0000256" key="1">
    <source>
        <dbReference type="SAM" id="MobiDB-lite"/>
    </source>
</evidence>
<dbReference type="Proteomes" id="UP000735302">
    <property type="component" value="Unassembled WGS sequence"/>
</dbReference>
<gene>
    <name evidence="2" type="ORF">PoB_001110800</name>
</gene>
<evidence type="ECO:0000313" key="3">
    <source>
        <dbReference type="Proteomes" id="UP000735302"/>
    </source>
</evidence>
<proteinExistence type="predicted"/>
<comment type="caution">
    <text evidence="2">The sequence shown here is derived from an EMBL/GenBank/DDBJ whole genome shotgun (WGS) entry which is preliminary data.</text>
</comment>
<protein>
    <submittedName>
        <fullName evidence="2">Glutamate receptor-interacting protein 1</fullName>
    </submittedName>
</protein>
<organism evidence="2 3">
    <name type="scientific">Plakobranchus ocellatus</name>
    <dbReference type="NCBI Taxonomy" id="259542"/>
    <lineage>
        <taxon>Eukaryota</taxon>
        <taxon>Metazoa</taxon>
        <taxon>Spiralia</taxon>
        <taxon>Lophotrochozoa</taxon>
        <taxon>Mollusca</taxon>
        <taxon>Gastropoda</taxon>
        <taxon>Heterobranchia</taxon>
        <taxon>Euthyneura</taxon>
        <taxon>Panpulmonata</taxon>
        <taxon>Sacoglossa</taxon>
        <taxon>Placobranchoidea</taxon>
        <taxon>Plakobranchidae</taxon>
        <taxon>Plakobranchus</taxon>
    </lineage>
</organism>
<reference evidence="2 3" key="1">
    <citation type="journal article" date="2021" name="Elife">
        <title>Chloroplast acquisition without the gene transfer in kleptoplastic sea slugs, Plakobranchus ocellatus.</title>
        <authorList>
            <person name="Maeda T."/>
            <person name="Takahashi S."/>
            <person name="Yoshida T."/>
            <person name="Shimamura S."/>
            <person name="Takaki Y."/>
            <person name="Nagai Y."/>
            <person name="Toyoda A."/>
            <person name="Suzuki Y."/>
            <person name="Arimoto A."/>
            <person name="Ishii H."/>
            <person name="Satoh N."/>
            <person name="Nishiyama T."/>
            <person name="Hasebe M."/>
            <person name="Maruyama T."/>
            <person name="Minagawa J."/>
            <person name="Obokata J."/>
            <person name="Shigenobu S."/>
        </authorList>
    </citation>
    <scope>NUCLEOTIDE SEQUENCE [LARGE SCALE GENOMIC DNA]</scope>
</reference>